<evidence type="ECO:0000256" key="1">
    <source>
        <dbReference type="SAM" id="Phobius"/>
    </source>
</evidence>
<dbReference type="RefSeq" id="WP_086744059.1">
    <property type="nucleotide sequence ID" value="NZ_MWPV01000003.1"/>
</dbReference>
<evidence type="ECO:0000313" key="3">
    <source>
        <dbReference type="Proteomes" id="UP000194841"/>
    </source>
</evidence>
<dbReference type="EMBL" id="MWPV01000003">
    <property type="protein sequence ID" value="OUL57476.1"/>
    <property type="molecule type" value="Genomic_DNA"/>
</dbReference>
<dbReference type="Proteomes" id="UP000194841">
    <property type="component" value="Unassembled WGS sequence"/>
</dbReference>
<reference evidence="2 3" key="1">
    <citation type="submission" date="2017-02" db="EMBL/GenBank/DDBJ databases">
        <title>Pseudoalteromonas ulvae TC14 Genome.</title>
        <authorList>
            <person name="Molmeret M."/>
        </authorList>
    </citation>
    <scope>NUCLEOTIDE SEQUENCE [LARGE SCALE GENOMIC DNA]</scope>
    <source>
        <strain evidence="2">TC14</strain>
    </source>
</reference>
<keyword evidence="1" id="KW-0812">Transmembrane</keyword>
<keyword evidence="1" id="KW-0472">Membrane</keyword>
<comment type="caution">
    <text evidence="2">The sequence shown here is derived from an EMBL/GenBank/DDBJ whole genome shotgun (WGS) entry which is preliminary data.</text>
</comment>
<accession>A0A244CPR2</accession>
<name>A0A244CPR2_PSEDV</name>
<sequence>MKSRDFNDKPTSNGKLYYTVILLIIIAFFFGIFAEKVTSLMESIDVVNRDRSVAEFQQTVSAIRSKWLQKRRTNVTLDIVEGSQLIKKGSVSFRVNARGHVIGLQNGSNFDCQQLWSSVQSQPWSASLHADTILIKEEVVGCRYKVTEQDYLVYDSKNGQVYLLPIH</sequence>
<evidence type="ECO:0008006" key="4">
    <source>
        <dbReference type="Google" id="ProtNLM"/>
    </source>
</evidence>
<proteinExistence type="predicted"/>
<gene>
    <name evidence="2" type="ORF">B1199_10390</name>
</gene>
<keyword evidence="1" id="KW-1133">Transmembrane helix</keyword>
<dbReference type="AlphaFoldDB" id="A0A244CPR2"/>
<protein>
    <recommendedName>
        <fullName evidence="4">MSHA biogenesis protein MshF</fullName>
    </recommendedName>
</protein>
<organism evidence="2 3">
    <name type="scientific">Pseudoalteromonas ulvae</name>
    <dbReference type="NCBI Taxonomy" id="107327"/>
    <lineage>
        <taxon>Bacteria</taxon>
        <taxon>Pseudomonadati</taxon>
        <taxon>Pseudomonadota</taxon>
        <taxon>Gammaproteobacteria</taxon>
        <taxon>Alteromonadales</taxon>
        <taxon>Pseudoalteromonadaceae</taxon>
        <taxon>Pseudoalteromonas</taxon>
    </lineage>
</organism>
<dbReference type="OrthoDB" id="9995562at2"/>
<evidence type="ECO:0000313" key="2">
    <source>
        <dbReference type="EMBL" id="OUL57476.1"/>
    </source>
</evidence>
<feature type="transmembrane region" description="Helical" evidence="1">
    <location>
        <begin position="16"/>
        <end position="34"/>
    </location>
</feature>
<keyword evidence="3" id="KW-1185">Reference proteome</keyword>